<feature type="compositionally biased region" description="Basic and acidic residues" evidence="1">
    <location>
        <begin position="31"/>
        <end position="43"/>
    </location>
</feature>
<comment type="caution">
    <text evidence="2">The sequence shown here is derived from an EMBL/GenBank/DDBJ whole genome shotgun (WGS) entry which is preliminary data.</text>
</comment>
<evidence type="ECO:0000256" key="1">
    <source>
        <dbReference type="SAM" id="MobiDB-lite"/>
    </source>
</evidence>
<name>A0A9N9KHQ7_9GLOM</name>
<feature type="region of interest" description="Disordered" evidence="1">
    <location>
        <begin position="1"/>
        <end position="43"/>
    </location>
</feature>
<protein>
    <submittedName>
        <fullName evidence="2">21129_t:CDS:1</fullName>
    </submittedName>
</protein>
<evidence type="ECO:0000313" key="3">
    <source>
        <dbReference type="Proteomes" id="UP000789759"/>
    </source>
</evidence>
<dbReference type="EMBL" id="CAJVQA010063022">
    <property type="protein sequence ID" value="CAG8829901.1"/>
    <property type="molecule type" value="Genomic_DNA"/>
</dbReference>
<keyword evidence="3" id="KW-1185">Reference proteome</keyword>
<feature type="non-terminal residue" evidence="2">
    <location>
        <position position="123"/>
    </location>
</feature>
<dbReference type="Proteomes" id="UP000789759">
    <property type="component" value="Unassembled WGS sequence"/>
</dbReference>
<dbReference type="AlphaFoldDB" id="A0A9N9KHQ7"/>
<feature type="non-terminal residue" evidence="2">
    <location>
        <position position="1"/>
    </location>
</feature>
<reference evidence="2" key="1">
    <citation type="submission" date="2021-06" db="EMBL/GenBank/DDBJ databases">
        <authorList>
            <person name="Kallberg Y."/>
            <person name="Tangrot J."/>
            <person name="Rosling A."/>
        </authorList>
    </citation>
    <scope>NUCLEOTIDE SEQUENCE</scope>
    <source>
        <strain evidence="2">FL966</strain>
    </source>
</reference>
<sequence>NFRYNEDTKSEFNENDEIESIENNDEAESSDENKTVSNKENEEIFETKTCKMLEQSYTTKKDILNFVQKIVQISGFATKDIRIFYEHHQLLQEAKHIAVQMLKASAKPSTIYEAIRDENREPT</sequence>
<dbReference type="OrthoDB" id="10404798at2759"/>
<accession>A0A9N9KHQ7</accession>
<feature type="compositionally biased region" description="Basic and acidic residues" evidence="1">
    <location>
        <begin position="1"/>
        <end position="12"/>
    </location>
</feature>
<evidence type="ECO:0000313" key="2">
    <source>
        <dbReference type="EMBL" id="CAG8829901.1"/>
    </source>
</evidence>
<gene>
    <name evidence="2" type="ORF">CPELLU_LOCUS20544</name>
</gene>
<proteinExistence type="predicted"/>
<feature type="compositionally biased region" description="Acidic residues" evidence="1">
    <location>
        <begin position="13"/>
        <end position="30"/>
    </location>
</feature>
<organism evidence="2 3">
    <name type="scientific">Cetraspora pellucida</name>
    <dbReference type="NCBI Taxonomy" id="1433469"/>
    <lineage>
        <taxon>Eukaryota</taxon>
        <taxon>Fungi</taxon>
        <taxon>Fungi incertae sedis</taxon>
        <taxon>Mucoromycota</taxon>
        <taxon>Glomeromycotina</taxon>
        <taxon>Glomeromycetes</taxon>
        <taxon>Diversisporales</taxon>
        <taxon>Gigasporaceae</taxon>
        <taxon>Cetraspora</taxon>
    </lineage>
</organism>